<dbReference type="AlphaFoldDB" id="A0AAD5GCV5"/>
<protein>
    <submittedName>
        <fullName evidence="1">Uncharacterized protein</fullName>
    </submittedName>
</protein>
<evidence type="ECO:0000313" key="1">
    <source>
        <dbReference type="EMBL" id="KAI7737607.1"/>
    </source>
</evidence>
<reference evidence="1" key="1">
    <citation type="submission" date="2022-06" db="EMBL/GenBank/DDBJ databases">
        <title>Uncovering the hologenomic basis of an extraordinary plant invasion.</title>
        <authorList>
            <person name="Bieker V.C."/>
            <person name="Martin M.D."/>
            <person name="Gilbert T."/>
            <person name="Hodgins K."/>
            <person name="Battlay P."/>
            <person name="Petersen B."/>
            <person name="Wilson J."/>
        </authorList>
    </citation>
    <scope>NUCLEOTIDE SEQUENCE</scope>
    <source>
        <strain evidence="1">AA19_3_7</strain>
        <tissue evidence="1">Leaf</tissue>
    </source>
</reference>
<keyword evidence="2" id="KW-1185">Reference proteome</keyword>
<name>A0AAD5GCV5_AMBAR</name>
<proteinExistence type="predicted"/>
<organism evidence="1 2">
    <name type="scientific">Ambrosia artemisiifolia</name>
    <name type="common">Common ragweed</name>
    <dbReference type="NCBI Taxonomy" id="4212"/>
    <lineage>
        <taxon>Eukaryota</taxon>
        <taxon>Viridiplantae</taxon>
        <taxon>Streptophyta</taxon>
        <taxon>Embryophyta</taxon>
        <taxon>Tracheophyta</taxon>
        <taxon>Spermatophyta</taxon>
        <taxon>Magnoliopsida</taxon>
        <taxon>eudicotyledons</taxon>
        <taxon>Gunneridae</taxon>
        <taxon>Pentapetalae</taxon>
        <taxon>asterids</taxon>
        <taxon>campanulids</taxon>
        <taxon>Asterales</taxon>
        <taxon>Asteraceae</taxon>
        <taxon>Asteroideae</taxon>
        <taxon>Heliantheae alliance</taxon>
        <taxon>Heliantheae</taxon>
        <taxon>Ambrosia</taxon>
    </lineage>
</organism>
<dbReference type="EMBL" id="JAMZMK010008989">
    <property type="protein sequence ID" value="KAI7737607.1"/>
    <property type="molecule type" value="Genomic_DNA"/>
</dbReference>
<evidence type="ECO:0000313" key="2">
    <source>
        <dbReference type="Proteomes" id="UP001206925"/>
    </source>
</evidence>
<feature type="non-terminal residue" evidence="1">
    <location>
        <position position="1"/>
    </location>
</feature>
<accession>A0AAD5GCV5</accession>
<gene>
    <name evidence="1" type="ORF">M8C21_015536</name>
</gene>
<comment type="caution">
    <text evidence="1">The sequence shown here is derived from an EMBL/GenBank/DDBJ whole genome shotgun (WGS) entry which is preliminary data.</text>
</comment>
<sequence length="225" mass="22242">MDLKMVVLFWASTYDEVVCSHQATGDVEVDLDSLAQQDNSEMQKNLAGIVKLDMIDDNINFSSCEHRRGGMTGGYEPGGTSASGFGAFADGFGKTSGDGVSTSASGFGNTFGGGVGTSAVGFGAFTGGFGMFGGGFGTSGGGFGASGGGFGASGGGVGTSGGGFGTSGGGFGTSGGGVEETFNLDDDTAFSQLFTMDMSWIDTLPTLGVNVQQENVGGNTGNAQQ</sequence>
<dbReference type="Proteomes" id="UP001206925">
    <property type="component" value="Unassembled WGS sequence"/>
</dbReference>